<reference evidence="1 2" key="1">
    <citation type="journal article" date="2023" name="Arcadia Sci">
        <title>De novo assembly of a long-read Amblyomma americanum tick genome.</title>
        <authorList>
            <person name="Chou S."/>
            <person name="Poskanzer K.E."/>
            <person name="Rollins M."/>
            <person name="Thuy-Boun P.S."/>
        </authorList>
    </citation>
    <scope>NUCLEOTIDE SEQUENCE [LARGE SCALE GENOMIC DNA]</scope>
    <source>
        <strain evidence="1">F_SG_1</strain>
        <tissue evidence="1">Salivary glands</tissue>
    </source>
</reference>
<dbReference type="EMBL" id="JARKHS020008081">
    <property type="protein sequence ID" value="KAK8781063.1"/>
    <property type="molecule type" value="Genomic_DNA"/>
</dbReference>
<accession>A0AAQ4F2T4</accession>
<dbReference type="AlphaFoldDB" id="A0AAQ4F2T4"/>
<evidence type="ECO:0000313" key="2">
    <source>
        <dbReference type="Proteomes" id="UP001321473"/>
    </source>
</evidence>
<name>A0AAQ4F2T4_AMBAM</name>
<comment type="caution">
    <text evidence="1">The sequence shown here is derived from an EMBL/GenBank/DDBJ whole genome shotgun (WGS) entry which is preliminary data.</text>
</comment>
<proteinExistence type="predicted"/>
<sequence>MTAGDGKVGAVIDKIINEVCKLKALTMEATHENEFLKGRLAECRAPIQSPTYAGVTKTISEQRQEQETRAIIVTSKERRKEKILEDLKKTMDPMEMDIKDTTMRSGKEGVVIVSTDAPSLEKVAKKIQSDSGLLDLQIHHPKGRRLEMKVVGVDQEMEDEELITRIIFQNNLQCKDKDIEVKAKYKGRYGKTVILTVNKQAYQGLKDKSHVNVGWERCALYDNIFVHKVHQVPITGAHGEVLPTAREMRKLLKDGELGRGVSE</sequence>
<evidence type="ECO:0000313" key="1">
    <source>
        <dbReference type="EMBL" id="KAK8781063.1"/>
    </source>
</evidence>
<keyword evidence="2" id="KW-1185">Reference proteome</keyword>
<organism evidence="1 2">
    <name type="scientific">Amblyomma americanum</name>
    <name type="common">Lone star tick</name>
    <dbReference type="NCBI Taxonomy" id="6943"/>
    <lineage>
        <taxon>Eukaryota</taxon>
        <taxon>Metazoa</taxon>
        <taxon>Ecdysozoa</taxon>
        <taxon>Arthropoda</taxon>
        <taxon>Chelicerata</taxon>
        <taxon>Arachnida</taxon>
        <taxon>Acari</taxon>
        <taxon>Parasitiformes</taxon>
        <taxon>Ixodida</taxon>
        <taxon>Ixodoidea</taxon>
        <taxon>Ixodidae</taxon>
        <taxon>Amblyomminae</taxon>
        <taxon>Amblyomma</taxon>
    </lineage>
</organism>
<dbReference type="Proteomes" id="UP001321473">
    <property type="component" value="Unassembled WGS sequence"/>
</dbReference>
<gene>
    <name evidence="1" type="ORF">V5799_017593</name>
</gene>
<protein>
    <submittedName>
        <fullName evidence="1">Uncharacterized protein</fullName>
    </submittedName>
</protein>